<dbReference type="PANTHER" id="PTHR43644:SF1">
    <property type="entry name" value="NAD(P)H-FLAVIN REDUCTASE"/>
    <property type="match status" value="1"/>
</dbReference>
<keyword evidence="3 7" id="KW-0830">Ubiquinone</keyword>
<feature type="domain" description="FAD-binding FR-type" evidence="6">
    <location>
        <begin position="344"/>
        <end position="478"/>
    </location>
</feature>
<evidence type="ECO:0000256" key="3">
    <source>
        <dbReference type="ARBA" id="ARBA00023075"/>
    </source>
</evidence>
<keyword evidence="4" id="KW-0472">Membrane</keyword>
<dbReference type="Pfam" id="PF00111">
    <property type="entry name" value="Fer2"/>
    <property type="match status" value="1"/>
</dbReference>
<dbReference type="STRING" id="349064.SAMN05660429_00933"/>
<dbReference type="PROSITE" id="PS51085">
    <property type="entry name" value="2FE2S_FER_2"/>
    <property type="match status" value="1"/>
</dbReference>
<dbReference type="InterPro" id="IPR036010">
    <property type="entry name" value="2Fe-2S_ferredoxin-like_sf"/>
</dbReference>
<dbReference type="SUPFAM" id="SSF52343">
    <property type="entry name" value="Ferredoxin reductase-like, C-terminal NADP-linked domain"/>
    <property type="match status" value="1"/>
</dbReference>
<dbReference type="InterPro" id="IPR001041">
    <property type="entry name" value="2Fe-2S_ferredoxin-type"/>
</dbReference>
<dbReference type="PROSITE" id="PS51384">
    <property type="entry name" value="FAD_FR"/>
    <property type="match status" value="1"/>
</dbReference>
<protein>
    <submittedName>
        <fullName evidence="7">NADH:ubiquinone oxidoreductase, Na(+)-translocating, F subunit</fullName>
    </submittedName>
</protein>
<organism evidence="7 8">
    <name type="scientific">Thalassotalea agarivorans</name>
    <name type="common">Thalassomonas agarivorans</name>
    <dbReference type="NCBI Taxonomy" id="349064"/>
    <lineage>
        <taxon>Bacteria</taxon>
        <taxon>Pseudomonadati</taxon>
        <taxon>Pseudomonadota</taxon>
        <taxon>Gammaproteobacteria</taxon>
        <taxon>Alteromonadales</taxon>
        <taxon>Colwelliaceae</taxon>
        <taxon>Thalassotalea</taxon>
    </lineage>
</organism>
<feature type="transmembrane region" description="Helical" evidence="4">
    <location>
        <begin position="209"/>
        <end position="231"/>
    </location>
</feature>
<keyword evidence="2" id="KW-0274">FAD</keyword>
<dbReference type="Gene3D" id="2.40.30.10">
    <property type="entry name" value="Translation factors"/>
    <property type="match status" value="1"/>
</dbReference>
<dbReference type="InterPro" id="IPR001709">
    <property type="entry name" value="Flavoprot_Pyr_Nucl_cyt_Rdtase"/>
</dbReference>
<dbReference type="Pfam" id="PF00175">
    <property type="entry name" value="NAD_binding_1"/>
    <property type="match status" value="1"/>
</dbReference>
<dbReference type="EMBL" id="FOHK01000004">
    <property type="protein sequence ID" value="SET05524.1"/>
    <property type="molecule type" value="Genomic_DNA"/>
</dbReference>
<accession>A0A1I0BG95</accession>
<dbReference type="Gene3D" id="3.10.20.30">
    <property type="match status" value="1"/>
</dbReference>
<evidence type="ECO:0000256" key="1">
    <source>
        <dbReference type="ARBA" id="ARBA00022630"/>
    </source>
</evidence>
<feature type="transmembrane region" description="Helical" evidence="4">
    <location>
        <begin position="12"/>
        <end position="32"/>
    </location>
</feature>
<reference evidence="7 8" key="1">
    <citation type="submission" date="2016-10" db="EMBL/GenBank/DDBJ databases">
        <authorList>
            <person name="de Groot N.N."/>
        </authorList>
    </citation>
    <scope>NUCLEOTIDE SEQUENCE [LARGE SCALE GENOMIC DNA]</scope>
    <source>
        <strain evidence="7 8">DSM 19706</strain>
    </source>
</reference>
<dbReference type="OrthoDB" id="9806195at2"/>
<evidence type="ECO:0000313" key="7">
    <source>
        <dbReference type="EMBL" id="SET05524.1"/>
    </source>
</evidence>
<dbReference type="InterPro" id="IPR017927">
    <property type="entry name" value="FAD-bd_FR_type"/>
</dbReference>
<gene>
    <name evidence="7" type="ORF">SAMN05660429_00933</name>
</gene>
<dbReference type="RefSeq" id="WP_093328086.1">
    <property type="nucleotide sequence ID" value="NZ_AP027363.1"/>
</dbReference>
<evidence type="ECO:0000313" key="8">
    <source>
        <dbReference type="Proteomes" id="UP000199308"/>
    </source>
</evidence>
<feature type="domain" description="2Fe-2S ferredoxin-type" evidence="5">
    <location>
        <begin position="248"/>
        <end position="344"/>
    </location>
</feature>
<dbReference type="InterPro" id="IPR039261">
    <property type="entry name" value="FNR_nucleotide-bd"/>
</dbReference>
<dbReference type="InterPro" id="IPR001433">
    <property type="entry name" value="OxRdtase_FAD/NAD-bd"/>
</dbReference>
<dbReference type="GO" id="GO:0051536">
    <property type="term" value="F:iron-sulfur cluster binding"/>
    <property type="evidence" value="ECO:0007669"/>
    <property type="project" value="InterPro"/>
</dbReference>
<evidence type="ECO:0000259" key="6">
    <source>
        <dbReference type="PROSITE" id="PS51384"/>
    </source>
</evidence>
<name>A0A1I0BG95_THASX</name>
<keyword evidence="8" id="KW-1185">Reference proteome</keyword>
<keyword evidence="4" id="KW-1133">Transmembrane helix</keyword>
<dbReference type="InterPro" id="IPR017938">
    <property type="entry name" value="Riboflavin_synthase-like_b-brl"/>
</dbReference>
<dbReference type="InterPro" id="IPR012675">
    <property type="entry name" value="Beta-grasp_dom_sf"/>
</dbReference>
<keyword evidence="1" id="KW-0285">Flavoprotein</keyword>
<dbReference type="PANTHER" id="PTHR43644">
    <property type="entry name" value="NA(+)-TRANSLOCATING NADH-QUINONE REDUCTASE SUBUNIT"/>
    <property type="match status" value="1"/>
</dbReference>
<dbReference type="Proteomes" id="UP000199308">
    <property type="component" value="Unassembled WGS sequence"/>
</dbReference>
<dbReference type="CDD" id="cd06188">
    <property type="entry name" value="NADH_quinone_reductase"/>
    <property type="match status" value="1"/>
</dbReference>
<proteinExistence type="predicted"/>
<dbReference type="Gene3D" id="3.40.50.80">
    <property type="entry name" value="Nucleotide-binding domain of ferredoxin-NADP reductase (FNR) module"/>
    <property type="match status" value="1"/>
</dbReference>
<dbReference type="PRINTS" id="PR00371">
    <property type="entry name" value="FPNCR"/>
</dbReference>
<dbReference type="GO" id="GO:0016491">
    <property type="term" value="F:oxidoreductase activity"/>
    <property type="evidence" value="ECO:0007669"/>
    <property type="project" value="InterPro"/>
</dbReference>
<evidence type="ECO:0000256" key="4">
    <source>
        <dbReference type="SAM" id="Phobius"/>
    </source>
</evidence>
<evidence type="ECO:0000256" key="2">
    <source>
        <dbReference type="ARBA" id="ARBA00022827"/>
    </source>
</evidence>
<dbReference type="SUPFAM" id="SSF63380">
    <property type="entry name" value="Riboflavin synthase domain-like"/>
    <property type="match status" value="1"/>
</dbReference>
<sequence>MSFIKSSKTLHKWLSLVVGIQLLIWLGTGVYFNLMDHHKAGGHEYRVHSHSDHKLSAFELKPVSVVGRVSKDIQPISVKLIWILERPYYHFVYQAGQHSYQKSRSELFDAVTGEPFKLSSSLVLIIAQQSYSGPGELLKPELSQPPFDDYVAQQNPMWKVNVRDKNNTTIYLDAATGKVLRHANDDFRLKDLMMKLHFMDYGNSGGFNHWWIIVFAICTLLLSITGVIWLVQLYKNGLLKLKWHQSNQTVAVTFAEAGTSCDVSASENHSILEGLANSHVYLPSSCGGGGTCGKCVFKSENDLPPTSAEIEQLTEEELAQGYRLGCQHTISEVDSVEVMSSNKIETHELIVVASQFITPFIKEVKFKVKSGNPLTYKAGAYMEFDIPAGMNDLRPNDMPQAFEKYWSEYAHGRFTHSGASRHYSLANFDQETDELTFNIRWQTSADGYRAGIGSSYLGALEVGETVTARGPYSDFFAMSQSGSTNKHRRIFIGAGSGLAPLRAIIFEELKKHNHQDEMILIYGARTEEDLLYQSELEALEQSHDNFTYIPTLSAPSPKWKGNRGYVQKSLLSQLSENVQPFATEFYLCGPAAMMEEVENMILDIGVPSQLIFKDKFTR</sequence>
<keyword evidence="4" id="KW-0812">Transmembrane</keyword>
<dbReference type="AlphaFoldDB" id="A0A1I0BG95"/>
<dbReference type="SUPFAM" id="SSF54292">
    <property type="entry name" value="2Fe-2S ferredoxin-like"/>
    <property type="match status" value="1"/>
</dbReference>
<evidence type="ECO:0000259" key="5">
    <source>
        <dbReference type="PROSITE" id="PS51085"/>
    </source>
</evidence>